<accession>A0A5D2A354</accession>
<proteinExistence type="predicted"/>
<sequence>MEEYPASFPCVISSCVYKDKVGYFLIMQVPKEKSTREKVMLRQPHSFLLGAQYFPIKLFKDLNPMLQSQKKRRQA</sequence>
<gene>
    <name evidence="1" type="ORF">ES288_D12G003000v1</name>
</gene>
<dbReference type="EMBL" id="CM017712">
    <property type="protein sequence ID" value="TYG39271.1"/>
    <property type="molecule type" value="Genomic_DNA"/>
</dbReference>
<evidence type="ECO:0000313" key="1">
    <source>
        <dbReference type="EMBL" id="TYG39271.1"/>
    </source>
</evidence>
<name>A0A5D2A354_GOSDA</name>
<protein>
    <submittedName>
        <fullName evidence="1">Uncharacterized protein</fullName>
    </submittedName>
</protein>
<reference evidence="1 2" key="1">
    <citation type="submission" date="2019-06" db="EMBL/GenBank/DDBJ databases">
        <title>WGS assembly of Gossypium darwinii.</title>
        <authorList>
            <person name="Chen Z.J."/>
            <person name="Sreedasyam A."/>
            <person name="Ando A."/>
            <person name="Song Q."/>
            <person name="De L."/>
            <person name="Hulse-Kemp A."/>
            <person name="Ding M."/>
            <person name="Ye W."/>
            <person name="Kirkbride R."/>
            <person name="Jenkins J."/>
            <person name="Plott C."/>
            <person name="Lovell J."/>
            <person name="Lin Y.-M."/>
            <person name="Vaughn R."/>
            <person name="Liu B."/>
            <person name="Li W."/>
            <person name="Simpson S."/>
            <person name="Scheffler B."/>
            <person name="Saski C."/>
            <person name="Grover C."/>
            <person name="Hu G."/>
            <person name="Conover J."/>
            <person name="Carlson J."/>
            <person name="Shu S."/>
            <person name="Boston L."/>
            <person name="Williams M."/>
            <person name="Peterson D."/>
            <person name="Mcgee K."/>
            <person name="Jones D."/>
            <person name="Wendel J."/>
            <person name="Stelly D."/>
            <person name="Grimwood J."/>
            <person name="Schmutz J."/>
        </authorList>
    </citation>
    <scope>NUCLEOTIDE SEQUENCE [LARGE SCALE GENOMIC DNA]</scope>
    <source>
        <strain evidence="1">1808015.09</strain>
    </source>
</reference>
<evidence type="ECO:0000313" key="2">
    <source>
        <dbReference type="Proteomes" id="UP000323506"/>
    </source>
</evidence>
<organism evidence="1 2">
    <name type="scientific">Gossypium darwinii</name>
    <name type="common">Darwin's cotton</name>
    <name type="synonym">Gossypium barbadense var. darwinii</name>
    <dbReference type="NCBI Taxonomy" id="34276"/>
    <lineage>
        <taxon>Eukaryota</taxon>
        <taxon>Viridiplantae</taxon>
        <taxon>Streptophyta</taxon>
        <taxon>Embryophyta</taxon>
        <taxon>Tracheophyta</taxon>
        <taxon>Spermatophyta</taxon>
        <taxon>Magnoliopsida</taxon>
        <taxon>eudicotyledons</taxon>
        <taxon>Gunneridae</taxon>
        <taxon>Pentapetalae</taxon>
        <taxon>rosids</taxon>
        <taxon>malvids</taxon>
        <taxon>Malvales</taxon>
        <taxon>Malvaceae</taxon>
        <taxon>Malvoideae</taxon>
        <taxon>Gossypium</taxon>
    </lineage>
</organism>
<dbReference type="AlphaFoldDB" id="A0A5D2A354"/>
<dbReference type="Proteomes" id="UP000323506">
    <property type="component" value="Chromosome D12"/>
</dbReference>
<keyword evidence="2" id="KW-1185">Reference proteome</keyword>